<dbReference type="EMBL" id="JBHMCF010000008">
    <property type="protein sequence ID" value="MFB9469642.1"/>
    <property type="molecule type" value="Genomic_DNA"/>
</dbReference>
<feature type="domain" description="HTH tetR-type" evidence="3">
    <location>
        <begin position="6"/>
        <end position="66"/>
    </location>
</feature>
<dbReference type="Proteomes" id="UP001589568">
    <property type="component" value="Unassembled WGS sequence"/>
</dbReference>
<dbReference type="InterPro" id="IPR036271">
    <property type="entry name" value="Tet_transcr_reg_TetR-rel_C_sf"/>
</dbReference>
<protein>
    <submittedName>
        <fullName evidence="4">TetR family transcriptional regulator</fullName>
    </submittedName>
</protein>
<keyword evidence="5" id="KW-1185">Reference proteome</keyword>
<evidence type="ECO:0000313" key="4">
    <source>
        <dbReference type="EMBL" id="MFB9469642.1"/>
    </source>
</evidence>
<dbReference type="InterPro" id="IPR009057">
    <property type="entry name" value="Homeodomain-like_sf"/>
</dbReference>
<sequence length="194" mass="21165">MAWNTARTRQLLLDAAVEEFAEHGPEAARLDRIAATAGVNKERIYQYFGNKEQLFAAVLSWSLERLAEAVPLDGPLAADLPAYAGRVYDYHREHPQFIRLLYWEGLHRGGDPIAAREERAAHYAAKLSALAAAQKDGTLPSEFTPGELLYAVIALAGWWYATPPLAQMIMGDGIGGARDALVRMVAKLAGSTSS</sequence>
<reference evidence="4 5" key="1">
    <citation type="submission" date="2024-09" db="EMBL/GenBank/DDBJ databases">
        <authorList>
            <person name="Sun Q."/>
            <person name="Mori K."/>
        </authorList>
    </citation>
    <scope>NUCLEOTIDE SEQUENCE [LARGE SCALE GENOMIC DNA]</scope>
    <source>
        <strain evidence="4 5">JCM 3324</strain>
    </source>
</reference>
<dbReference type="PANTHER" id="PTHR30328:SF54">
    <property type="entry name" value="HTH-TYPE TRANSCRIPTIONAL REPRESSOR SCO4008"/>
    <property type="match status" value="1"/>
</dbReference>
<gene>
    <name evidence="4" type="ORF">ACFFR3_08990</name>
</gene>
<dbReference type="InterPro" id="IPR041467">
    <property type="entry name" value="Sco4008_C"/>
</dbReference>
<evidence type="ECO:0000256" key="1">
    <source>
        <dbReference type="ARBA" id="ARBA00023125"/>
    </source>
</evidence>
<dbReference type="SUPFAM" id="SSF46689">
    <property type="entry name" value="Homeodomain-like"/>
    <property type="match status" value="1"/>
</dbReference>
<dbReference type="Pfam" id="PF17926">
    <property type="entry name" value="TetR_C_21"/>
    <property type="match status" value="1"/>
</dbReference>
<dbReference type="PROSITE" id="PS50977">
    <property type="entry name" value="HTH_TETR_2"/>
    <property type="match status" value="1"/>
</dbReference>
<dbReference type="InterPro" id="IPR001647">
    <property type="entry name" value="HTH_TetR"/>
</dbReference>
<dbReference type="SUPFAM" id="SSF48498">
    <property type="entry name" value="Tetracyclin repressor-like, C-terminal domain"/>
    <property type="match status" value="1"/>
</dbReference>
<feature type="DNA-binding region" description="H-T-H motif" evidence="2">
    <location>
        <begin position="29"/>
        <end position="48"/>
    </location>
</feature>
<dbReference type="InterPro" id="IPR050109">
    <property type="entry name" value="HTH-type_TetR-like_transc_reg"/>
</dbReference>
<evidence type="ECO:0000259" key="3">
    <source>
        <dbReference type="PROSITE" id="PS50977"/>
    </source>
</evidence>
<evidence type="ECO:0000256" key="2">
    <source>
        <dbReference type="PROSITE-ProRule" id="PRU00335"/>
    </source>
</evidence>
<comment type="caution">
    <text evidence="4">The sequence shown here is derived from an EMBL/GenBank/DDBJ whole genome shotgun (WGS) entry which is preliminary data.</text>
</comment>
<proteinExistence type="predicted"/>
<dbReference type="RefSeq" id="WP_345407786.1">
    <property type="nucleotide sequence ID" value="NZ_BAAAXS010000001.1"/>
</dbReference>
<dbReference type="Pfam" id="PF00440">
    <property type="entry name" value="TetR_N"/>
    <property type="match status" value="1"/>
</dbReference>
<evidence type="ECO:0000313" key="5">
    <source>
        <dbReference type="Proteomes" id="UP001589568"/>
    </source>
</evidence>
<dbReference type="PRINTS" id="PR00455">
    <property type="entry name" value="HTHTETR"/>
</dbReference>
<keyword evidence="1 2" id="KW-0238">DNA-binding</keyword>
<name>A0ABV5NHA6_9ACTN</name>
<organism evidence="4 5">
    <name type="scientific">Nonomuraea salmonea</name>
    <dbReference type="NCBI Taxonomy" id="46181"/>
    <lineage>
        <taxon>Bacteria</taxon>
        <taxon>Bacillati</taxon>
        <taxon>Actinomycetota</taxon>
        <taxon>Actinomycetes</taxon>
        <taxon>Streptosporangiales</taxon>
        <taxon>Streptosporangiaceae</taxon>
        <taxon>Nonomuraea</taxon>
    </lineage>
</organism>
<accession>A0ABV5NHA6</accession>
<dbReference type="PANTHER" id="PTHR30328">
    <property type="entry name" value="TRANSCRIPTIONAL REPRESSOR"/>
    <property type="match status" value="1"/>
</dbReference>
<dbReference type="Gene3D" id="1.10.357.10">
    <property type="entry name" value="Tetracycline Repressor, domain 2"/>
    <property type="match status" value="1"/>
</dbReference>